<dbReference type="EMBL" id="JBCLYO010000016">
    <property type="protein sequence ID" value="KAL0081816.1"/>
    <property type="molecule type" value="Genomic_DNA"/>
</dbReference>
<reference evidence="1 2" key="1">
    <citation type="submission" date="2024-04" db="EMBL/GenBank/DDBJ databases">
        <title>Symmetric and asymmetric DNA N6-adenine methylation regulates different biological responses in Mucorales.</title>
        <authorList>
            <consortium name="Lawrence Berkeley National Laboratory"/>
            <person name="Lax C."/>
            <person name="Mondo S.J."/>
            <person name="Osorio-Concepcion M."/>
            <person name="Muszewska A."/>
            <person name="Corrochano-Luque M."/>
            <person name="Gutierrez G."/>
            <person name="Riley R."/>
            <person name="Lipzen A."/>
            <person name="Guo J."/>
            <person name="Hundley H."/>
            <person name="Amirebrahimi M."/>
            <person name="Ng V."/>
            <person name="Lorenzo-Gutierrez D."/>
            <person name="Binder U."/>
            <person name="Yang J."/>
            <person name="Song Y."/>
            <person name="Canovas D."/>
            <person name="Navarro E."/>
            <person name="Freitag M."/>
            <person name="Gabaldon T."/>
            <person name="Grigoriev I.V."/>
            <person name="Corrochano L.M."/>
            <person name="Nicolas F.E."/>
            <person name="Garre V."/>
        </authorList>
    </citation>
    <scope>NUCLEOTIDE SEQUENCE [LARGE SCALE GENOMIC DNA]</scope>
    <source>
        <strain evidence="1 2">L51</strain>
    </source>
</reference>
<comment type="caution">
    <text evidence="1">The sequence shown here is derived from an EMBL/GenBank/DDBJ whole genome shotgun (WGS) entry which is preliminary data.</text>
</comment>
<evidence type="ECO:0000313" key="2">
    <source>
        <dbReference type="Proteomes" id="UP001448207"/>
    </source>
</evidence>
<dbReference type="Gene3D" id="2.30.30.1020">
    <property type="entry name" value="CCR4-NOT complex subunit 2/3/5, C-terminal domain"/>
    <property type="match status" value="1"/>
</dbReference>
<dbReference type="InterPro" id="IPR038635">
    <property type="entry name" value="CCR4-NOT_su2/3/5_C_sf"/>
</dbReference>
<gene>
    <name evidence="1" type="ORF">J3Q64DRAFT_1837153</name>
</gene>
<protein>
    <submittedName>
        <fullName evidence="1">Uncharacterized protein</fullName>
    </submittedName>
</protein>
<evidence type="ECO:0000313" key="1">
    <source>
        <dbReference type="EMBL" id="KAL0081816.1"/>
    </source>
</evidence>
<sequence length="158" mass="18804">MEPKPSTPDEYLIDDYSLLALNKLIRKNPPTWEFLAFQNDIFNLGVNLAYKGFLSRTLFSPWTLRERLSKKKKEPDFISPPSYNKIMLPHLGGYRFRFFNEGILFYILFNAPSETVRFEISSEFSNHMEARIQNKGYEYLAFDMEEWKLGRVVTKYMF</sequence>
<proteinExistence type="predicted"/>
<name>A0ABR3AVL8_PHYBL</name>
<accession>A0ABR3AVL8</accession>
<organism evidence="1 2">
    <name type="scientific">Phycomyces blakesleeanus</name>
    <dbReference type="NCBI Taxonomy" id="4837"/>
    <lineage>
        <taxon>Eukaryota</taxon>
        <taxon>Fungi</taxon>
        <taxon>Fungi incertae sedis</taxon>
        <taxon>Mucoromycota</taxon>
        <taxon>Mucoromycotina</taxon>
        <taxon>Mucoromycetes</taxon>
        <taxon>Mucorales</taxon>
        <taxon>Phycomycetaceae</taxon>
        <taxon>Phycomyces</taxon>
    </lineage>
</organism>
<dbReference type="Proteomes" id="UP001448207">
    <property type="component" value="Unassembled WGS sequence"/>
</dbReference>
<keyword evidence="2" id="KW-1185">Reference proteome</keyword>